<evidence type="ECO:0000313" key="1">
    <source>
        <dbReference type="EMBL" id="EKF43661.1"/>
    </source>
</evidence>
<protein>
    <submittedName>
        <fullName evidence="1">Recombinase</fullName>
    </submittedName>
</protein>
<accession>K2P8Y7</accession>
<gene>
    <name evidence="1" type="ORF">NA8A_06498</name>
</gene>
<organism evidence="1 2">
    <name type="scientific">Nitratireductor indicus C115</name>
    <dbReference type="NCBI Taxonomy" id="1231190"/>
    <lineage>
        <taxon>Bacteria</taxon>
        <taxon>Pseudomonadati</taxon>
        <taxon>Pseudomonadota</taxon>
        <taxon>Alphaproteobacteria</taxon>
        <taxon>Hyphomicrobiales</taxon>
        <taxon>Phyllobacteriaceae</taxon>
        <taxon>Nitratireductor</taxon>
    </lineage>
</organism>
<feature type="non-terminal residue" evidence="1">
    <location>
        <position position="1"/>
    </location>
</feature>
<evidence type="ECO:0000313" key="2">
    <source>
        <dbReference type="Proteomes" id="UP000007374"/>
    </source>
</evidence>
<name>K2P8Y7_9HYPH</name>
<keyword evidence="2" id="KW-1185">Reference proteome</keyword>
<dbReference type="AlphaFoldDB" id="K2P8Y7"/>
<dbReference type="EMBL" id="AMSI01000003">
    <property type="protein sequence ID" value="EKF43661.1"/>
    <property type="molecule type" value="Genomic_DNA"/>
</dbReference>
<sequence length="139" mass="15235">PVNPARFKTLGAKTKENGEKRDRLEIELSRLPPASNIVLHPTAIAAFAQRLMQKSSNPHRSNRAKLEVALGLMDDMGELGPVLRELIHSITVHEEGGHIRIDVKGHLTPFLRKDGNPLKDTDAVAMVAEEGLEPPTQGL</sequence>
<reference evidence="1 2" key="1">
    <citation type="journal article" date="2012" name="J. Bacteriol.">
        <title>Genome Sequence of Nitratireductor indicus Type Strain C115.</title>
        <authorList>
            <person name="Lai Q."/>
            <person name="Li G."/>
            <person name="Yu Z."/>
            <person name="Shao Z."/>
        </authorList>
    </citation>
    <scope>NUCLEOTIDE SEQUENCE [LARGE SCALE GENOMIC DNA]</scope>
    <source>
        <strain evidence="1 2">C115</strain>
    </source>
</reference>
<dbReference type="Proteomes" id="UP000007374">
    <property type="component" value="Unassembled WGS sequence"/>
</dbReference>
<proteinExistence type="predicted"/>
<comment type="caution">
    <text evidence="1">The sequence shown here is derived from an EMBL/GenBank/DDBJ whole genome shotgun (WGS) entry which is preliminary data.</text>
</comment>